<dbReference type="GO" id="GO:0030552">
    <property type="term" value="F:cAMP binding"/>
    <property type="evidence" value="ECO:0007669"/>
    <property type="project" value="UniProtKB-KW"/>
</dbReference>
<feature type="domain" description="Cyclic nucleotide-binding" evidence="7">
    <location>
        <begin position="100"/>
        <end position="168"/>
    </location>
</feature>
<keyword evidence="2" id="KW-0112">Calmodulin-binding</keyword>
<evidence type="ECO:0000313" key="8">
    <source>
        <dbReference type="EMBL" id="GKV21481.1"/>
    </source>
</evidence>
<protein>
    <recommendedName>
        <fullName evidence="7">Cyclic nucleotide-binding domain-containing protein</fullName>
    </recommendedName>
</protein>
<accession>A0AAV5K8P2</accession>
<keyword evidence="1" id="KW-0140">cGMP</keyword>
<evidence type="ECO:0000256" key="4">
    <source>
        <dbReference type="ARBA" id="ARBA00023286"/>
    </source>
</evidence>
<sequence>MAIIGLGLLLFALLIGNMQNFLQALGRRRLEMSLRRRDVEQWMSHRRLPEGLRRRVREAERYSWAATRGVNEEILFENLPEDLQRDIRRHLFKFVKKVRIFALMDDPILDAICERIRQKTYIKESRVFSPGCLIDKIVFIVRGKMESIGEDKIRVPLSVGDVCGEELLTWCLEHSTVNRDGKQIRIPGQRLLSNRMVRCLTNVEAFSLRAADLQEVTSLFSRFLRNPRVQGAIRYESPYWRSLAATRIQVAWRYLKRRQSSHLSG</sequence>
<dbReference type="InterPro" id="IPR014710">
    <property type="entry name" value="RmlC-like_jellyroll"/>
</dbReference>
<evidence type="ECO:0000256" key="5">
    <source>
        <dbReference type="ARBA" id="ARBA00023303"/>
    </source>
</evidence>
<dbReference type="InterPro" id="IPR000595">
    <property type="entry name" value="cNMP-bd_dom"/>
</dbReference>
<proteinExistence type="predicted"/>
<reference evidence="8 9" key="1">
    <citation type="journal article" date="2021" name="Commun. Biol.">
        <title>The genome of Shorea leprosula (Dipterocarpaceae) highlights the ecological relevance of drought in aseasonal tropical rainforests.</title>
        <authorList>
            <person name="Ng K.K.S."/>
            <person name="Kobayashi M.J."/>
            <person name="Fawcett J.A."/>
            <person name="Hatakeyama M."/>
            <person name="Paape T."/>
            <person name="Ng C.H."/>
            <person name="Ang C.C."/>
            <person name="Tnah L.H."/>
            <person name="Lee C.T."/>
            <person name="Nishiyama T."/>
            <person name="Sese J."/>
            <person name="O'Brien M.J."/>
            <person name="Copetti D."/>
            <person name="Mohd Noor M.I."/>
            <person name="Ong R.C."/>
            <person name="Putra M."/>
            <person name="Sireger I.Z."/>
            <person name="Indrioko S."/>
            <person name="Kosugi Y."/>
            <person name="Izuno A."/>
            <person name="Isagi Y."/>
            <person name="Lee S.L."/>
            <person name="Shimizu K.K."/>
        </authorList>
    </citation>
    <scope>NUCLEOTIDE SEQUENCE [LARGE SCALE GENOMIC DNA]</scope>
    <source>
        <strain evidence="8">214</strain>
    </source>
</reference>
<dbReference type="InterPro" id="IPR018490">
    <property type="entry name" value="cNMP-bd_dom_sf"/>
</dbReference>
<comment type="caution">
    <text evidence="8">The sequence shown here is derived from an EMBL/GenBank/DDBJ whole genome shotgun (WGS) entry which is preliminary data.</text>
</comment>
<evidence type="ECO:0000313" key="9">
    <source>
        <dbReference type="Proteomes" id="UP001054252"/>
    </source>
</evidence>
<dbReference type="PANTHER" id="PTHR45651:SF11">
    <property type="entry name" value="CYCLIC NUCLEOTIDE-GATED ION CHANNEL 20, CHLOROPLASTIC-RELATED"/>
    <property type="match status" value="1"/>
</dbReference>
<dbReference type="Gene3D" id="1.10.287.630">
    <property type="entry name" value="Helix hairpin bin"/>
    <property type="match status" value="1"/>
</dbReference>
<dbReference type="EMBL" id="BPVZ01000057">
    <property type="protein sequence ID" value="GKV21481.1"/>
    <property type="molecule type" value="Genomic_DNA"/>
</dbReference>
<dbReference type="PANTHER" id="PTHR45651">
    <property type="entry name" value="CYCLIC NUCLEOTIDE-GATED ION CHANNEL 15-RELATED-RELATED"/>
    <property type="match status" value="1"/>
</dbReference>
<keyword evidence="9" id="KW-1185">Reference proteome</keyword>
<keyword evidence="5" id="KW-0407">Ion channel</keyword>
<dbReference type="GO" id="GO:0005516">
    <property type="term" value="F:calmodulin binding"/>
    <property type="evidence" value="ECO:0007669"/>
    <property type="project" value="UniProtKB-KW"/>
</dbReference>
<name>A0AAV5K8P2_9ROSI</name>
<feature type="signal peptide" evidence="6">
    <location>
        <begin position="1"/>
        <end position="24"/>
    </location>
</feature>
<feature type="chain" id="PRO_5043932726" description="Cyclic nucleotide-binding domain-containing protein" evidence="6">
    <location>
        <begin position="25"/>
        <end position="265"/>
    </location>
</feature>
<keyword evidence="3" id="KW-0142">cGMP-binding</keyword>
<dbReference type="GO" id="GO:0016020">
    <property type="term" value="C:membrane"/>
    <property type="evidence" value="ECO:0007669"/>
    <property type="project" value="UniProtKB-SubCell"/>
</dbReference>
<keyword evidence="4" id="KW-1071">Ligand-gated ion channel</keyword>
<gene>
    <name evidence="8" type="ORF">SLEP1_g31457</name>
</gene>
<dbReference type="AlphaFoldDB" id="A0AAV5K8P2"/>
<keyword evidence="6" id="KW-0732">Signal</keyword>
<evidence type="ECO:0000256" key="2">
    <source>
        <dbReference type="ARBA" id="ARBA00022860"/>
    </source>
</evidence>
<dbReference type="CDD" id="cd00038">
    <property type="entry name" value="CAP_ED"/>
    <property type="match status" value="1"/>
</dbReference>
<dbReference type="SUPFAM" id="SSF51206">
    <property type="entry name" value="cAMP-binding domain-like"/>
    <property type="match status" value="1"/>
</dbReference>
<dbReference type="GO" id="GO:0034220">
    <property type="term" value="P:monoatomic ion transmembrane transport"/>
    <property type="evidence" value="ECO:0007669"/>
    <property type="project" value="UniProtKB-KW"/>
</dbReference>
<evidence type="ECO:0000259" key="7">
    <source>
        <dbReference type="PROSITE" id="PS50042"/>
    </source>
</evidence>
<keyword evidence="4" id="KW-0406">Ion transport</keyword>
<dbReference type="Gene3D" id="2.60.120.10">
    <property type="entry name" value="Jelly Rolls"/>
    <property type="match status" value="1"/>
</dbReference>
<dbReference type="GO" id="GO:0030553">
    <property type="term" value="F:cGMP binding"/>
    <property type="evidence" value="ECO:0007669"/>
    <property type="project" value="UniProtKB-KW"/>
</dbReference>
<keyword evidence="4" id="KW-0813">Transport</keyword>
<keyword evidence="3" id="KW-0547">Nucleotide-binding</keyword>
<dbReference type="PROSITE" id="PS50042">
    <property type="entry name" value="CNMP_BINDING_3"/>
    <property type="match status" value="1"/>
</dbReference>
<organism evidence="8 9">
    <name type="scientific">Rubroshorea leprosula</name>
    <dbReference type="NCBI Taxonomy" id="152421"/>
    <lineage>
        <taxon>Eukaryota</taxon>
        <taxon>Viridiplantae</taxon>
        <taxon>Streptophyta</taxon>
        <taxon>Embryophyta</taxon>
        <taxon>Tracheophyta</taxon>
        <taxon>Spermatophyta</taxon>
        <taxon>Magnoliopsida</taxon>
        <taxon>eudicotyledons</taxon>
        <taxon>Gunneridae</taxon>
        <taxon>Pentapetalae</taxon>
        <taxon>rosids</taxon>
        <taxon>malvids</taxon>
        <taxon>Malvales</taxon>
        <taxon>Dipterocarpaceae</taxon>
        <taxon>Rubroshorea</taxon>
    </lineage>
</organism>
<evidence type="ECO:0000256" key="6">
    <source>
        <dbReference type="SAM" id="SignalP"/>
    </source>
</evidence>
<evidence type="ECO:0000256" key="1">
    <source>
        <dbReference type="ARBA" id="ARBA00022535"/>
    </source>
</evidence>
<evidence type="ECO:0000256" key="3">
    <source>
        <dbReference type="ARBA" id="ARBA00022992"/>
    </source>
</evidence>
<dbReference type="Proteomes" id="UP001054252">
    <property type="component" value="Unassembled WGS sequence"/>
</dbReference>